<protein>
    <recommendedName>
        <fullName evidence="9">Large-conductance mechanosensitive channel</fullName>
    </recommendedName>
</protein>
<dbReference type="SUPFAM" id="SSF81330">
    <property type="entry name" value="Gated mechanosensitive channel"/>
    <property type="match status" value="1"/>
</dbReference>
<dbReference type="EMBL" id="BAAAVS010000014">
    <property type="protein sequence ID" value="GAA3028419.1"/>
    <property type="molecule type" value="Genomic_DNA"/>
</dbReference>
<dbReference type="Pfam" id="PF01741">
    <property type="entry name" value="MscL"/>
    <property type="match status" value="1"/>
</dbReference>
<evidence type="ECO:0000313" key="12">
    <source>
        <dbReference type="Proteomes" id="UP001501035"/>
    </source>
</evidence>
<feature type="compositionally biased region" description="Basic and acidic residues" evidence="10">
    <location>
        <begin position="295"/>
        <end position="304"/>
    </location>
</feature>
<evidence type="ECO:0000256" key="2">
    <source>
        <dbReference type="ARBA" id="ARBA00022448"/>
    </source>
</evidence>
<keyword evidence="7 9" id="KW-0472">Membrane</keyword>
<dbReference type="HAMAP" id="MF_00115">
    <property type="entry name" value="MscL"/>
    <property type="match status" value="1"/>
</dbReference>
<dbReference type="InterPro" id="IPR036019">
    <property type="entry name" value="MscL_channel"/>
</dbReference>
<dbReference type="PANTHER" id="PTHR30266">
    <property type="entry name" value="MECHANOSENSITIVE CHANNEL MSCL"/>
    <property type="match status" value="1"/>
</dbReference>
<evidence type="ECO:0000256" key="10">
    <source>
        <dbReference type="SAM" id="MobiDB-lite"/>
    </source>
</evidence>
<dbReference type="InterPro" id="IPR037673">
    <property type="entry name" value="MSC/AndL"/>
</dbReference>
<comment type="subunit">
    <text evidence="9">Homopentamer.</text>
</comment>
<name>A0ABP6L4A1_9ACTN</name>
<evidence type="ECO:0000256" key="7">
    <source>
        <dbReference type="ARBA" id="ARBA00023136"/>
    </source>
</evidence>
<comment type="caution">
    <text evidence="9">Lacks conserved residue(s) required for the propagation of feature annotation.</text>
</comment>
<dbReference type="InterPro" id="IPR001185">
    <property type="entry name" value="MS_channel"/>
</dbReference>
<keyword evidence="6 9" id="KW-0406">Ion transport</keyword>
<comment type="function">
    <text evidence="9">Channel that opens in response to stretch forces in the membrane lipid bilayer. May participate in the regulation of osmotic pressure changes within the cell.</text>
</comment>
<keyword evidence="12" id="KW-1185">Reference proteome</keyword>
<keyword evidence="8 9" id="KW-0407">Ion channel</keyword>
<comment type="caution">
    <text evidence="11">The sequence shown here is derived from an EMBL/GenBank/DDBJ whole genome shotgun (WGS) entry which is preliminary data.</text>
</comment>
<evidence type="ECO:0000313" key="11">
    <source>
        <dbReference type="EMBL" id="GAA3028419.1"/>
    </source>
</evidence>
<evidence type="ECO:0000256" key="1">
    <source>
        <dbReference type="ARBA" id="ARBA00004141"/>
    </source>
</evidence>
<dbReference type="PRINTS" id="PR01264">
    <property type="entry name" value="MECHCHANNEL"/>
</dbReference>
<dbReference type="Gene3D" id="1.10.1200.120">
    <property type="entry name" value="Large-conductance mechanosensitive channel, MscL, domain 1"/>
    <property type="match status" value="1"/>
</dbReference>
<proteinExistence type="inferred from homology"/>
<comment type="subcellular location">
    <subcellularLocation>
        <location evidence="9">Cell membrane</location>
        <topology evidence="9">Multi-pass membrane protein</topology>
    </subcellularLocation>
    <subcellularLocation>
        <location evidence="1">Membrane</location>
        <topology evidence="1">Multi-pass membrane protein</topology>
    </subcellularLocation>
</comment>
<evidence type="ECO:0000256" key="3">
    <source>
        <dbReference type="ARBA" id="ARBA00022475"/>
    </source>
</evidence>
<organism evidence="11 12">
    <name type="scientific">Gordonia defluvii</name>
    <dbReference type="NCBI Taxonomy" id="283718"/>
    <lineage>
        <taxon>Bacteria</taxon>
        <taxon>Bacillati</taxon>
        <taxon>Actinomycetota</taxon>
        <taxon>Actinomycetes</taxon>
        <taxon>Mycobacteriales</taxon>
        <taxon>Gordoniaceae</taxon>
        <taxon>Gordonia</taxon>
    </lineage>
</organism>
<sequence>MRFIPFDCLGFRNPACVNTEGGLAVLKGFRDFVLRGNVVELATAVIIGAAFNSIVEAFTKRVLEPLINSIPGGDPAKAAEGVGFCVGECRYANPNNANPMDALNYIDLGAVITAAINFLIVAFVVYFIIVLPYNKLSSLVIGDKEAEATEVALLTEIRNLMDPEATARAEAEAAEKADSEARTAHLEYAPSPPAIAPLAGGEPLIRPSTSNPASGAIPRWEQGGYPTGTQRPVAGGGYPTGSVPPVAGGGYPTGSVPPVAGGDYPGAPTPPPARGYAPGGDYQPPPFPGEGPEFPGEHPSRHSR</sequence>
<keyword evidence="2 9" id="KW-0813">Transport</keyword>
<dbReference type="NCBIfam" id="TIGR00220">
    <property type="entry name" value="mscL"/>
    <property type="match status" value="1"/>
</dbReference>
<evidence type="ECO:0000256" key="5">
    <source>
        <dbReference type="ARBA" id="ARBA00022989"/>
    </source>
</evidence>
<feature type="region of interest" description="Disordered" evidence="10">
    <location>
        <begin position="197"/>
        <end position="304"/>
    </location>
</feature>
<keyword evidence="3 9" id="KW-1003">Cell membrane</keyword>
<evidence type="ECO:0000256" key="4">
    <source>
        <dbReference type="ARBA" id="ARBA00022692"/>
    </source>
</evidence>
<evidence type="ECO:0000256" key="9">
    <source>
        <dbReference type="HAMAP-Rule" id="MF_00115"/>
    </source>
</evidence>
<evidence type="ECO:0000256" key="8">
    <source>
        <dbReference type="ARBA" id="ARBA00023303"/>
    </source>
</evidence>
<accession>A0ABP6L4A1</accession>
<reference evidence="12" key="1">
    <citation type="journal article" date="2019" name="Int. J. Syst. Evol. Microbiol.">
        <title>The Global Catalogue of Microorganisms (GCM) 10K type strain sequencing project: providing services to taxonomists for standard genome sequencing and annotation.</title>
        <authorList>
            <consortium name="The Broad Institute Genomics Platform"/>
            <consortium name="The Broad Institute Genome Sequencing Center for Infectious Disease"/>
            <person name="Wu L."/>
            <person name="Ma J."/>
        </authorList>
    </citation>
    <scope>NUCLEOTIDE SEQUENCE [LARGE SCALE GENOMIC DNA]</scope>
    <source>
        <strain evidence="12">JCM 14234</strain>
    </source>
</reference>
<dbReference type="Proteomes" id="UP001501035">
    <property type="component" value="Unassembled WGS sequence"/>
</dbReference>
<feature type="transmembrane region" description="Helical" evidence="9">
    <location>
        <begin position="108"/>
        <end position="131"/>
    </location>
</feature>
<comment type="similarity">
    <text evidence="9">Belongs to the MscL family.</text>
</comment>
<keyword evidence="5 9" id="KW-1133">Transmembrane helix</keyword>
<keyword evidence="4 9" id="KW-0812">Transmembrane</keyword>
<evidence type="ECO:0000256" key="6">
    <source>
        <dbReference type="ARBA" id="ARBA00023065"/>
    </source>
</evidence>
<dbReference type="PANTHER" id="PTHR30266:SF2">
    <property type="entry name" value="LARGE-CONDUCTANCE MECHANOSENSITIVE CHANNEL"/>
    <property type="match status" value="1"/>
</dbReference>
<gene>
    <name evidence="9" type="primary">mscL</name>
    <name evidence="11" type="ORF">GCM10010528_07680</name>
</gene>